<evidence type="ECO:0000259" key="2">
    <source>
        <dbReference type="Pfam" id="PF00703"/>
    </source>
</evidence>
<sequence>MNTTFYPITQSCRFHPGDCPDAWQAWYDDSAWETVLLPHDWSVTLPFSREYSSGTGYLAGGIGWYRFRITPHGSWKGKRLSLAFDGVYKNSRVWCNSYYLGNRPNGYISFTYDITEQFYFDRENIICVCVDHRDIADSRWFTGSGITRKVQLTVQEPVHMVPYSAAFETPEVSPEKAVFRASCEIKNDTLQDVRATVKFRLLKTGYEGFSANETQGGQAVANPSAASMVQAEASVNMCFPAGTVCKAEASRELTAPVLWSPDSPELYTLETWICPSAECDSEAGFTTEYRVDTRSVGFRSICFDADRGFFLNGRNTLIKGVCVHHDAGCLGAAVPAAVWRRRLRKLKDMGCNAIRMSHNPHMPELYDLCDRMGFLVIDEAFDEWEGPKNKWSTGHNVYPPKHQGYYLEFPQWHKEDLTALVRRDRCHPSVIMWSIGNEIDYPNDPYCHASFTTMTGNNDADKPAEERQYNPQRPDAGRLAVLAQKLSKIVKESDKTRPVTLAAAFPELSLGLGFLDSVDVAGYNYKEHLYEESHRRFPGKPFIGSENGHSLEAWRAVTEKPWISGQFLWTGIDYLGEAKGWPIHGSGAGLLTLAGFEKPGYYRRQSLWSTKPMIHLSTARLDADRGEWTPVADTWNYPEKEDVLIKCYTNLPRAEIWLNDKCLGTFEKNQDADAITLSAVYTPGTLKALGTALDGTKVSHTLITTGAACCVSLQCFEDSPNPGPQPLLYQIEALMRDTWGNPVLSDSSLLHVTADNGSICGLENGNLADVTDYSAHFRRAYCGRLLIYVNHINEEKEVTITVSGDAEANIKPAVLILPPLK</sequence>
<dbReference type="PANTHER" id="PTHR42732:SF1">
    <property type="entry name" value="BETA-MANNOSIDASE"/>
    <property type="match status" value="1"/>
</dbReference>
<feature type="domain" description="DUF4982" evidence="5">
    <location>
        <begin position="643"/>
        <end position="698"/>
    </location>
</feature>
<dbReference type="Gene3D" id="3.20.20.80">
    <property type="entry name" value="Glycosidases"/>
    <property type="match status" value="1"/>
</dbReference>
<dbReference type="Proteomes" id="UP000092574">
    <property type="component" value="Chromosome"/>
</dbReference>
<dbReference type="InterPro" id="IPR051913">
    <property type="entry name" value="GH2_Domain-Containing"/>
</dbReference>
<comment type="similarity">
    <text evidence="1">Belongs to the glycosyl hydrolase 2 family.</text>
</comment>
<dbReference type="GO" id="GO:0005975">
    <property type="term" value="P:carbohydrate metabolic process"/>
    <property type="evidence" value="ECO:0007669"/>
    <property type="project" value="InterPro"/>
</dbReference>
<evidence type="ECO:0000313" key="7">
    <source>
        <dbReference type="Proteomes" id="UP000092574"/>
    </source>
</evidence>
<dbReference type="Pfam" id="PF00703">
    <property type="entry name" value="Glyco_hydro_2"/>
    <property type="match status" value="1"/>
</dbReference>
<dbReference type="InterPro" id="IPR008979">
    <property type="entry name" value="Galactose-bd-like_sf"/>
</dbReference>
<dbReference type="Pfam" id="PF02836">
    <property type="entry name" value="Glyco_hydro_2_C"/>
    <property type="match status" value="1"/>
</dbReference>
<dbReference type="AlphaFoldDB" id="A0A1C7IFB2"/>
<feature type="domain" description="Glycosyl hydrolases family 2 sugar binding" evidence="4">
    <location>
        <begin position="61"/>
        <end position="153"/>
    </location>
</feature>
<evidence type="ECO:0000313" key="6">
    <source>
        <dbReference type="EMBL" id="ANU78341.1"/>
    </source>
</evidence>
<dbReference type="InterPro" id="IPR006102">
    <property type="entry name" value="Ig-like_GH2"/>
</dbReference>
<feature type="domain" description="Glycoside hydrolase family 2 catalytic" evidence="3">
    <location>
        <begin position="306"/>
        <end position="551"/>
    </location>
</feature>
<dbReference type="InterPro" id="IPR006104">
    <property type="entry name" value="Glyco_hydro_2_N"/>
</dbReference>
<dbReference type="STRING" id="1796616.A4V09_22860"/>
<dbReference type="RefSeq" id="WP_065544424.1">
    <property type="nucleotide sequence ID" value="NZ_CP015405.2"/>
</dbReference>
<dbReference type="KEGG" id="byl:A4V09_22860"/>
<gene>
    <name evidence="6" type="ORF">A4V09_22860</name>
</gene>
<evidence type="ECO:0000259" key="3">
    <source>
        <dbReference type="Pfam" id="PF02836"/>
    </source>
</evidence>
<dbReference type="Pfam" id="PF02837">
    <property type="entry name" value="Glyco_hydro_2_N"/>
    <property type="match status" value="1"/>
</dbReference>
<dbReference type="Gene3D" id="2.60.40.10">
    <property type="entry name" value="Immunoglobulins"/>
    <property type="match status" value="3"/>
</dbReference>
<evidence type="ECO:0000259" key="5">
    <source>
        <dbReference type="Pfam" id="PF16355"/>
    </source>
</evidence>
<reference evidence="6" key="1">
    <citation type="submission" date="2017-04" db="EMBL/GenBank/DDBJ databases">
        <title>Complete Genome Sequences of Twelve Strains of a Stable Defined Moderately Diverse Mouse Microbiota 2 (sDMDMm2).</title>
        <authorList>
            <person name="Uchimura Y."/>
            <person name="Wyss M."/>
            <person name="Brugiroux S."/>
            <person name="Limenitakis J.P."/>
            <person name="Stecher B."/>
            <person name="McCoy K.D."/>
            <person name="Macpherson A.J."/>
        </authorList>
    </citation>
    <scope>NUCLEOTIDE SEQUENCE</scope>
    <source>
        <strain evidence="6">YL58</strain>
    </source>
</reference>
<evidence type="ECO:0000259" key="4">
    <source>
        <dbReference type="Pfam" id="PF02837"/>
    </source>
</evidence>
<dbReference type="PANTHER" id="PTHR42732">
    <property type="entry name" value="BETA-GALACTOSIDASE"/>
    <property type="match status" value="1"/>
</dbReference>
<dbReference type="InterPro" id="IPR006103">
    <property type="entry name" value="Glyco_hydro_2_cat"/>
</dbReference>
<dbReference type="PRINTS" id="PR00132">
    <property type="entry name" value="GLHYDRLASE2"/>
</dbReference>
<feature type="domain" description="Glycoside hydrolase family 2 immunoglobulin-like beta-sandwich" evidence="2">
    <location>
        <begin position="169"/>
        <end position="272"/>
    </location>
</feature>
<dbReference type="SUPFAM" id="SSF49785">
    <property type="entry name" value="Galactose-binding domain-like"/>
    <property type="match status" value="1"/>
</dbReference>
<evidence type="ECO:0000256" key="1">
    <source>
        <dbReference type="ARBA" id="ARBA00007401"/>
    </source>
</evidence>
<accession>A0A1C7IFB2</accession>
<dbReference type="SUPFAM" id="SSF51445">
    <property type="entry name" value="(Trans)glycosidases"/>
    <property type="match status" value="1"/>
</dbReference>
<dbReference type="Pfam" id="PF16355">
    <property type="entry name" value="DUF4982"/>
    <property type="match status" value="1"/>
</dbReference>
<dbReference type="InterPro" id="IPR032311">
    <property type="entry name" value="DUF4982"/>
</dbReference>
<dbReference type="OrthoDB" id="9762066at2"/>
<protein>
    <submittedName>
        <fullName evidence="6">Glycoside hydrolase family 2</fullName>
    </submittedName>
</protein>
<proteinExistence type="inferred from homology"/>
<dbReference type="InterPro" id="IPR017853">
    <property type="entry name" value="GH"/>
</dbReference>
<dbReference type="Gene3D" id="2.60.120.260">
    <property type="entry name" value="Galactose-binding domain-like"/>
    <property type="match status" value="1"/>
</dbReference>
<dbReference type="EMBL" id="CP015405">
    <property type="protein sequence ID" value="ANU78341.1"/>
    <property type="molecule type" value="Genomic_DNA"/>
</dbReference>
<dbReference type="GO" id="GO:0004553">
    <property type="term" value="F:hydrolase activity, hydrolyzing O-glycosyl compounds"/>
    <property type="evidence" value="ECO:0007669"/>
    <property type="project" value="InterPro"/>
</dbReference>
<organism evidence="6 7">
    <name type="scientific">Blautia pseudococcoides</name>
    <dbReference type="NCBI Taxonomy" id="1796616"/>
    <lineage>
        <taxon>Bacteria</taxon>
        <taxon>Bacillati</taxon>
        <taxon>Bacillota</taxon>
        <taxon>Clostridia</taxon>
        <taxon>Lachnospirales</taxon>
        <taxon>Lachnospiraceae</taxon>
        <taxon>Blautia</taxon>
    </lineage>
</organism>
<dbReference type="InterPro" id="IPR006101">
    <property type="entry name" value="Glyco_hydro_2"/>
</dbReference>
<name>A0A1C7IFB2_9FIRM</name>
<keyword evidence="7" id="KW-1185">Reference proteome</keyword>
<dbReference type="InterPro" id="IPR013783">
    <property type="entry name" value="Ig-like_fold"/>
</dbReference>
<keyword evidence="6" id="KW-0378">Hydrolase</keyword>